<dbReference type="PROSITE" id="PS51085">
    <property type="entry name" value="2FE2S_FER_2"/>
    <property type="match status" value="1"/>
</dbReference>
<dbReference type="Pfam" id="PF00111">
    <property type="entry name" value="Fer2"/>
    <property type="match status" value="1"/>
</dbReference>
<comment type="caution">
    <text evidence="2">The sequence shown here is derived from an EMBL/GenBank/DDBJ whole genome shotgun (WGS) entry which is preliminary data.</text>
</comment>
<protein>
    <recommendedName>
        <fullName evidence="1">2Fe-2S ferredoxin-type domain-containing protein</fullName>
    </recommendedName>
</protein>
<dbReference type="Pfam" id="PF17651">
    <property type="entry name" value="Raco_middle"/>
    <property type="match status" value="1"/>
</dbReference>
<dbReference type="GO" id="GO:0051536">
    <property type="term" value="F:iron-sulfur cluster binding"/>
    <property type="evidence" value="ECO:0007669"/>
    <property type="project" value="InterPro"/>
</dbReference>
<evidence type="ECO:0000259" key="1">
    <source>
        <dbReference type="PROSITE" id="PS51085"/>
    </source>
</evidence>
<dbReference type="InterPro" id="IPR001041">
    <property type="entry name" value="2Fe-2S_ferredoxin-type"/>
</dbReference>
<dbReference type="PANTHER" id="PTHR42895">
    <property type="entry name" value="IRON-SULFUR CLUSTER-BINDING PROTEIN-RELATED"/>
    <property type="match status" value="1"/>
</dbReference>
<dbReference type="SUPFAM" id="SSF54292">
    <property type="entry name" value="2Fe-2S ferredoxin-like"/>
    <property type="match status" value="1"/>
</dbReference>
<dbReference type="PANTHER" id="PTHR42895:SF2">
    <property type="entry name" value="IRON-SULFUR CLUSTER PROTEIN"/>
    <property type="match status" value="1"/>
</dbReference>
<feature type="non-terminal residue" evidence="2">
    <location>
        <position position="232"/>
    </location>
</feature>
<dbReference type="AlphaFoldDB" id="X1M3D5"/>
<gene>
    <name evidence="2" type="ORF">S06H3_30073</name>
</gene>
<reference evidence="2" key="1">
    <citation type="journal article" date="2014" name="Front. Microbiol.">
        <title>High frequency of phylogenetically diverse reductive dehalogenase-homologous genes in deep subseafloor sedimentary metagenomes.</title>
        <authorList>
            <person name="Kawai M."/>
            <person name="Futagami T."/>
            <person name="Toyoda A."/>
            <person name="Takaki Y."/>
            <person name="Nishi S."/>
            <person name="Hori S."/>
            <person name="Arai W."/>
            <person name="Tsubouchi T."/>
            <person name="Morono Y."/>
            <person name="Uchiyama I."/>
            <person name="Ito T."/>
            <person name="Fujiyama A."/>
            <person name="Inagaki F."/>
            <person name="Takami H."/>
        </authorList>
    </citation>
    <scope>NUCLEOTIDE SEQUENCE</scope>
    <source>
        <strain evidence="2">Expedition CK06-06</strain>
    </source>
</reference>
<feature type="domain" description="2Fe-2S ferredoxin-type" evidence="1">
    <location>
        <begin position="6"/>
        <end position="101"/>
    </location>
</feature>
<dbReference type="CDD" id="cd00207">
    <property type="entry name" value="fer2"/>
    <property type="match status" value="1"/>
</dbReference>
<dbReference type="Gene3D" id="3.30.420.480">
    <property type="entry name" value="Domain of unknown function (DUF4445)"/>
    <property type="match status" value="1"/>
</dbReference>
<sequence>MEQPKQKIRIAFNGHQFIAEQGQTVLEALIDNGHFLRSDCGGKGRCGKCQVKIHDPDLTSLSPPSEGEVKILGEKQLAAGNRLACCTTPLRDVSLEIPASSCLSASVLEKAPPLLLKKHIISETLGERPKNNYGLAVDLGTTTIAVYLCDLAAGRVAASIAMRNPQAMFGDDVMSRISAISTEPDLLKRLQRMAIKTIEWGAQALIGSSRIEPSHIKTMIIVGNSTMIHIFV</sequence>
<dbReference type="InterPro" id="IPR012675">
    <property type="entry name" value="Beta-grasp_dom_sf"/>
</dbReference>
<dbReference type="InterPro" id="IPR052911">
    <property type="entry name" value="Corrinoid_activation_enz"/>
</dbReference>
<accession>X1M3D5</accession>
<evidence type="ECO:0000313" key="2">
    <source>
        <dbReference type="EMBL" id="GAI26102.1"/>
    </source>
</evidence>
<dbReference type="Gene3D" id="3.10.20.30">
    <property type="match status" value="1"/>
</dbReference>
<proteinExistence type="predicted"/>
<name>X1M3D5_9ZZZZ</name>
<dbReference type="InterPro" id="IPR036010">
    <property type="entry name" value="2Fe-2S_ferredoxin-like_sf"/>
</dbReference>
<dbReference type="InterPro" id="IPR041414">
    <property type="entry name" value="Raco-like_middle"/>
</dbReference>
<dbReference type="EMBL" id="BARV01017684">
    <property type="protein sequence ID" value="GAI26102.1"/>
    <property type="molecule type" value="Genomic_DNA"/>
</dbReference>
<dbReference type="InterPro" id="IPR042259">
    <property type="entry name" value="Raco-like_middle_sf"/>
</dbReference>
<organism evidence="2">
    <name type="scientific">marine sediment metagenome</name>
    <dbReference type="NCBI Taxonomy" id="412755"/>
    <lineage>
        <taxon>unclassified sequences</taxon>
        <taxon>metagenomes</taxon>
        <taxon>ecological metagenomes</taxon>
    </lineage>
</organism>